<evidence type="ECO:0000313" key="15">
    <source>
        <dbReference type="Proteomes" id="UP001595758"/>
    </source>
</evidence>
<evidence type="ECO:0000256" key="13">
    <source>
        <dbReference type="RuleBase" id="RU003785"/>
    </source>
</evidence>
<dbReference type="PANTHER" id="PTHR11088">
    <property type="entry name" value="TRNA DIMETHYLALLYLTRANSFERASE"/>
    <property type="match status" value="1"/>
</dbReference>
<comment type="subunit">
    <text evidence="10">Monomer.</text>
</comment>
<evidence type="ECO:0000256" key="8">
    <source>
        <dbReference type="ARBA" id="ARBA00022842"/>
    </source>
</evidence>
<dbReference type="PANTHER" id="PTHR11088:SF60">
    <property type="entry name" value="TRNA DIMETHYLALLYLTRANSFERASE"/>
    <property type="match status" value="1"/>
</dbReference>
<dbReference type="InterPro" id="IPR018022">
    <property type="entry name" value="IPT"/>
</dbReference>
<feature type="region of interest" description="Interaction with substrate tRNA" evidence="10">
    <location>
        <begin position="240"/>
        <end position="245"/>
    </location>
</feature>
<comment type="caution">
    <text evidence="10">Lacks conserved residue(s) required for the propagation of feature annotation.</text>
</comment>
<evidence type="ECO:0000256" key="4">
    <source>
        <dbReference type="ARBA" id="ARBA00022679"/>
    </source>
</evidence>
<evidence type="ECO:0000256" key="10">
    <source>
        <dbReference type="HAMAP-Rule" id="MF_00185"/>
    </source>
</evidence>
<dbReference type="InterPro" id="IPR027417">
    <property type="entry name" value="P-loop_NTPase"/>
</dbReference>
<dbReference type="Proteomes" id="UP001595758">
    <property type="component" value="Unassembled WGS sequence"/>
</dbReference>
<evidence type="ECO:0000256" key="1">
    <source>
        <dbReference type="ARBA" id="ARBA00001946"/>
    </source>
</evidence>
<evidence type="ECO:0000256" key="9">
    <source>
        <dbReference type="ARBA" id="ARBA00049563"/>
    </source>
</evidence>
<feature type="region of interest" description="Interaction with substrate tRNA" evidence="10">
    <location>
        <begin position="159"/>
        <end position="163"/>
    </location>
</feature>
<feature type="binding site" evidence="10">
    <location>
        <begin position="12"/>
        <end position="17"/>
    </location>
    <ligand>
        <name>substrate</name>
    </ligand>
</feature>
<feature type="site" description="Interaction with substrate tRNA" evidence="10">
    <location>
        <position position="123"/>
    </location>
</feature>
<sequence length="313" mass="35854">MPKPVFCLLGPTAAGKTDLACSLVEHFPFEIISVDSAMIYREMDIGTAKPSEEELARAPHHLLDILDPPATYSAAQFCKDTQALCQSIEQRGKIPLLVGGTMMYFNALQQGLSQLPEADEQLRRQLAEKIERQGLLQLHAELQKLDPISAARIHANDSQRIQRALEVYYLTEKPLSAYLAEQKKNNPMKFINFALFPEQRSWLHQRIAIRFQQMIKQGFVAEVEHLLAKWQLTSDYPSMRCVGYRQAIEYLHGDYDHATFMEKGIAATRQLAKRQLTWLRHWTDVHYIACDQMQNPREIVAIIAKMIDNSGQF</sequence>
<comment type="caution">
    <text evidence="14">The sequence shown here is derived from an EMBL/GenBank/DDBJ whole genome shotgun (WGS) entry which is preliminary data.</text>
</comment>
<organism evidence="14 15">
    <name type="scientific">Legionella dresdenensis</name>
    <dbReference type="NCBI Taxonomy" id="450200"/>
    <lineage>
        <taxon>Bacteria</taxon>
        <taxon>Pseudomonadati</taxon>
        <taxon>Pseudomonadota</taxon>
        <taxon>Gammaproteobacteria</taxon>
        <taxon>Legionellales</taxon>
        <taxon>Legionellaceae</taxon>
        <taxon>Legionella</taxon>
    </lineage>
</organism>
<comment type="catalytic activity">
    <reaction evidence="9 10 11">
        <text>adenosine(37) in tRNA + dimethylallyl diphosphate = N(6)-dimethylallyladenosine(37) in tRNA + diphosphate</text>
        <dbReference type="Rhea" id="RHEA:26482"/>
        <dbReference type="Rhea" id="RHEA-COMP:10162"/>
        <dbReference type="Rhea" id="RHEA-COMP:10375"/>
        <dbReference type="ChEBI" id="CHEBI:33019"/>
        <dbReference type="ChEBI" id="CHEBI:57623"/>
        <dbReference type="ChEBI" id="CHEBI:74411"/>
        <dbReference type="ChEBI" id="CHEBI:74415"/>
        <dbReference type="EC" id="2.5.1.75"/>
    </reaction>
</comment>
<evidence type="ECO:0000256" key="5">
    <source>
        <dbReference type="ARBA" id="ARBA00022694"/>
    </source>
</evidence>
<dbReference type="SUPFAM" id="SSF52540">
    <property type="entry name" value="P-loop containing nucleoside triphosphate hydrolases"/>
    <property type="match status" value="1"/>
</dbReference>
<evidence type="ECO:0000256" key="3">
    <source>
        <dbReference type="ARBA" id="ARBA00005842"/>
    </source>
</evidence>
<dbReference type="HAMAP" id="MF_00185">
    <property type="entry name" value="IPP_trans"/>
    <property type="match status" value="1"/>
</dbReference>
<reference evidence="15" key="1">
    <citation type="journal article" date="2019" name="Int. J. Syst. Evol. Microbiol.">
        <title>The Global Catalogue of Microorganisms (GCM) 10K type strain sequencing project: providing services to taxonomists for standard genome sequencing and annotation.</title>
        <authorList>
            <consortium name="The Broad Institute Genomics Platform"/>
            <consortium name="The Broad Institute Genome Sequencing Center for Infectious Disease"/>
            <person name="Wu L."/>
            <person name="Ma J."/>
        </authorList>
    </citation>
    <scope>NUCLEOTIDE SEQUENCE [LARGE SCALE GENOMIC DNA]</scope>
    <source>
        <strain evidence="15">CCUG 59858</strain>
    </source>
</reference>
<keyword evidence="7 10" id="KW-0067">ATP-binding</keyword>
<gene>
    <name evidence="10 14" type="primary">miaA</name>
    <name evidence="14" type="ORF">ACFORL_06805</name>
</gene>
<evidence type="ECO:0000256" key="6">
    <source>
        <dbReference type="ARBA" id="ARBA00022741"/>
    </source>
</evidence>
<dbReference type="EMBL" id="JBHSAB010000014">
    <property type="protein sequence ID" value="MFC3908786.1"/>
    <property type="molecule type" value="Genomic_DNA"/>
</dbReference>
<dbReference type="NCBIfam" id="TIGR00174">
    <property type="entry name" value="miaA"/>
    <property type="match status" value="1"/>
</dbReference>
<comment type="cofactor">
    <cofactor evidence="1 10">
        <name>Mg(2+)</name>
        <dbReference type="ChEBI" id="CHEBI:18420"/>
    </cofactor>
</comment>
<evidence type="ECO:0000256" key="7">
    <source>
        <dbReference type="ARBA" id="ARBA00022840"/>
    </source>
</evidence>
<dbReference type="Gene3D" id="3.40.50.300">
    <property type="entry name" value="P-loop containing nucleotide triphosphate hydrolases"/>
    <property type="match status" value="1"/>
</dbReference>
<name>A0ABV8CF38_9GAMM</name>
<evidence type="ECO:0000256" key="2">
    <source>
        <dbReference type="ARBA" id="ARBA00003213"/>
    </source>
</evidence>
<dbReference type="GO" id="GO:0052381">
    <property type="term" value="F:tRNA dimethylallyltransferase activity"/>
    <property type="evidence" value="ECO:0007669"/>
    <property type="project" value="UniProtKB-EC"/>
</dbReference>
<dbReference type="RefSeq" id="WP_382342387.1">
    <property type="nucleotide sequence ID" value="NZ_JBHSAB010000014.1"/>
</dbReference>
<dbReference type="Pfam" id="PF01715">
    <property type="entry name" value="IPPT"/>
    <property type="match status" value="1"/>
</dbReference>
<keyword evidence="8 10" id="KW-0460">Magnesium</keyword>
<proteinExistence type="inferred from homology"/>
<protein>
    <recommendedName>
        <fullName evidence="10">tRNA dimethylallyltransferase</fullName>
        <ecNumber evidence="10">2.5.1.75</ecNumber>
    </recommendedName>
    <alternativeName>
        <fullName evidence="10">Dimethylallyl diphosphate:tRNA dimethylallyltransferase</fullName>
        <shortName evidence="10">DMAPP:tRNA dimethylallyltransferase</shortName>
        <shortName evidence="10">DMATase</shortName>
    </alternativeName>
    <alternativeName>
        <fullName evidence="10">Isopentenyl-diphosphate:tRNA isopentenyltransferase</fullName>
        <shortName evidence="10">IPP transferase</shortName>
        <shortName evidence="10">IPPT</shortName>
        <shortName evidence="10">IPTase</shortName>
    </alternativeName>
</protein>
<evidence type="ECO:0000256" key="11">
    <source>
        <dbReference type="RuleBase" id="RU003783"/>
    </source>
</evidence>
<accession>A0ABV8CF38</accession>
<evidence type="ECO:0000256" key="12">
    <source>
        <dbReference type="RuleBase" id="RU003784"/>
    </source>
</evidence>
<keyword evidence="15" id="KW-1185">Reference proteome</keyword>
<keyword evidence="6 10" id="KW-0547">Nucleotide-binding</keyword>
<dbReference type="EC" id="2.5.1.75" evidence="10"/>
<keyword evidence="4 10" id="KW-0808">Transferase</keyword>
<keyword evidence="5 10" id="KW-0819">tRNA processing</keyword>
<feature type="site" description="Interaction with substrate tRNA" evidence="10">
    <location>
        <position position="101"/>
    </location>
</feature>
<comment type="function">
    <text evidence="2 10 12">Catalyzes the transfer of a dimethylallyl group onto the adenine at position 37 in tRNAs that read codons beginning with uridine, leading to the formation of N6-(dimethylallyl)adenosine (i(6)A).</text>
</comment>
<dbReference type="InterPro" id="IPR039657">
    <property type="entry name" value="Dimethylallyltransferase"/>
</dbReference>
<feature type="region of interest" description="Interaction with substrate tRNA" evidence="10">
    <location>
        <begin position="35"/>
        <end position="38"/>
    </location>
</feature>
<feature type="binding site" evidence="10">
    <location>
        <begin position="10"/>
        <end position="17"/>
    </location>
    <ligand>
        <name>ATP</name>
        <dbReference type="ChEBI" id="CHEBI:30616"/>
    </ligand>
</feature>
<comment type="similarity">
    <text evidence="3 10 13">Belongs to the IPP transferase family.</text>
</comment>
<dbReference type="Gene3D" id="1.10.20.140">
    <property type="match status" value="1"/>
</dbReference>
<evidence type="ECO:0000313" key="14">
    <source>
        <dbReference type="EMBL" id="MFC3908786.1"/>
    </source>
</evidence>